<evidence type="ECO:0000313" key="1">
    <source>
        <dbReference type="EMBL" id="QBD77173.1"/>
    </source>
</evidence>
<organism evidence="1 2">
    <name type="scientific">Ktedonosporobacter rubrisoli</name>
    <dbReference type="NCBI Taxonomy" id="2509675"/>
    <lineage>
        <taxon>Bacteria</taxon>
        <taxon>Bacillati</taxon>
        <taxon>Chloroflexota</taxon>
        <taxon>Ktedonobacteria</taxon>
        <taxon>Ktedonobacterales</taxon>
        <taxon>Ktedonosporobacteraceae</taxon>
        <taxon>Ktedonosporobacter</taxon>
    </lineage>
</organism>
<gene>
    <name evidence="1" type="ORF">EPA93_14665</name>
</gene>
<reference evidence="1 2" key="1">
    <citation type="submission" date="2019-01" db="EMBL/GenBank/DDBJ databases">
        <title>Ktedonosporobacter rubrisoli SCAWS-G2.</title>
        <authorList>
            <person name="Huang Y."/>
            <person name="Yan B."/>
        </authorList>
    </citation>
    <scope>NUCLEOTIDE SEQUENCE [LARGE SCALE GENOMIC DNA]</scope>
    <source>
        <strain evidence="1 2">SCAWS-G2</strain>
    </source>
</reference>
<sequence length="65" mass="7533">MEEIRSACSPAEQRFFITTCDRLSPTSRERFDALLDRSLEAETNEEDRDASQVSILIPIARFVWI</sequence>
<accession>A0A4P6JPM6</accession>
<keyword evidence="2" id="KW-1185">Reference proteome</keyword>
<evidence type="ECO:0000313" key="2">
    <source>
        <dbReference type="Proteomes" id="UP000290365"/>
    </source>
</evidence>
<name>A0A4P6JPM6_KTERU</name>
<dbReference type="RefSeq" id="WP_129888236.1">
    <property type="nucleotide sequence ID" value="NZ_CP035758.1"/>
</dbReference>
<proteinExistence type="predicted"/>
<dbReference type="AlphaFoldDB" id="A0A4P6JPM6"/>
<dbReference type="EMBL" id="CP035758">
    <property type="protein sequence ID" value="QBD77173.1"/>
    <property type="molecule type" value="Genomic_DNA"/>
</dbReference>
<dbReference type="KEGG" id="kbs:EPA93_14665"/>
<dbReference type="Proteomes" id="UP000290365">
    <property type="component" value="Chromosome"/>
</dbReference>
<protein>
    <submittedName>
        <fullName evidence="1">Uncharacterized protein</fullName>
    </submittedName>
</protein>